<protein>
    <submittedName>
        <fullName evidence="1">Uncharacterized protein</fullName>
    </submittedName>
</protein>
<dbReference type="Proteomes" id="UP000635387">
    <property type="component" value="Unassembled WGS sequence"/>
</dbReference>
<organism evidence="1 2">
    <name type="scientific">Amycolatopsis oliviviridis</name>
    <dbReference type="NCBI Taxonomy" id="1471590"/>
    <lineage>
        <taxon>Bacteria</taxon>
        <taxon>Bacillati</taxon>
        <taxon>Actinomycetota</taxon>
        <taxon>Actinomycetes</taxon>
        <taxon>Pseudonocardiales</taxon>
        <taxon>Pseudonocardiaceae</taxon>
        <taxon>Amycolatopsis</taxon>
    </lineage>
</organism>
<evidence type="ECO:0000313" key="2">
    <source>
        <dbReference type="Proteomes" id="UP000635387"/>
    </source>
</evidence>
<comment type="caution">
    <text evidence="1">The sequence shown here is derived from an EMBL/GenBank/DDBJ whole genome shotgun (WGS) entry which is preliminary data.</text>
</comment>
<evidence type="ECO:0000313" key="1">
    <source>
        <dbReference type="EMBL" id="GHH15196.1"/>
    </source>
</evidence>
<dbReference type="EMBL" id="BNAY01000003">
    <property type="protein sequence ID" value="GHH15196.1"/>
    <property type="molecule type" value="Genomic_DNA"/>
</dbReference>
<accession>A0ABQ3LG56</accession>
<proteinExistence type="predicted"/>
<gene>
    <name evidence="1" type="ORF">GCM10017790_29300</name>
</gene>
<keyword evidence="2" id="KW-1185">Reference proteome</keyword>
<name>A0ABQ3LG56_9PSEU</name>
<reference evidence="2" key="1">
    <citation type="journal article" date="2019" name="Int. J. Syst. Evol. Microbiol.">
        <title>The Global Catalogue of Microorganisms (GCM) 10K type strain sequencing project: providing services to taxonomists for standard genome sequencing and annotation.</title>
        <authorList>
            <consortium name="The Broad Institute Genomics Platform"/>
            <consortium name="The Broad Institute Genome Sequencing Center for Infectious Disease"/>
            <person name="Wu L."/>
            <person name="Ma J."/>
        </authorList>
    </citation>
    <scope>NUCLEOTIDE SEQUENCE [LARGE SCALE GENOMIC DNA]</scope>
    <source>
        <strain evidence="2">CGMCC 4.7683</strain>
    </source>
</reference>
<dbReference type="RefSeq" id="WP_191255050.1">
    <property type="nucleotide sequence ID" value="NZ_BNAY01000003.1"/>
</dbReference>
<sequence>MTQVTVGVRPTKRCLADLGLPLPDLGHPLDEIDNPIVVTAQAVPALRDAGGAQRILSLHDRVWFKVKTSDRRAVVTRLLGDDLPDGLPHEVGAWWIGAAGHRQAESPQRDFYESIRRECTEGKTVSTTRLLPIVWDWKRLSGEQAVAWRREMKRLVIHLIALSLTIGELAVAEFQHHRIKALVRIDDGHEAYLAIIAEGIPDPEIFALLLDCVPGVTKDDWQPEPSELAAMEPAPGEIVWSTLFPSEIASTILELDADQRTRS</sequence>